<organism evidence="1 2">
    <name type="scientific">Butyricimonas faecihominis</name>
    <dbReference type="NCBI Taxonomy" id="1472416"/>
    <lineage>
        <taxon>Bacteria</taxon>
        <taxon>Pseudomonadati</taxon>
        <taxon>Bacteroidota</taxon>
        <taxon>Bacteroidia</taxon>
        <taxon>Bacteroidales</taxon>
        <taxon>Odoribacteraceae</taxon>
        <taxon>Butyricimonas</taxon>
    </lineage>
</organism>
<reference evidence="1 2" key="1">
    <citation type="submission" date="2020-08" db="EMBL/GenBank/DDBJ databases">
        <title>Genomic Encyclopedia of Type Strains, Phase IV (KMG-IV): sequencing the most valuable type-strain genomes for metagenomic binning, comparative biology and taxonomic classification.</title>
        <authorList>
            <person name="Goeker M."/>
        </authorList>
    </citation>
    <scope>NUCLEOTIDE SEQUENCE [LARGE SCALE GENOMIC DNA]</scope>
    <source>
        <strain evidence="1 2">DSM 105721</strain>
    </source>
</reference>
<sequence>MSMNNEIKQTPLMQVTWDGTYVQHRDGISLDPNTQYFQNQYPNYYSRIFNSRK</sequence>
<keyword evidence="2" id="KW-1185">Reference proteome</keyword>
<evidence type="ECO:0000313" key="1">
    <source>
        <dbReference type="EMBL" id="MBB4025465.1"/>
    </source>
</evidence>
<comment type="caution">
    <text evidence="1">The sequence shown here is derived from an EMBL/GenBank/DDBJ whole genome shotgun (WGS) entry which is preliminary data.</text>
</comment>
<accession>A0A7W6HUY0</accession>
<proteinExistence type="predicted"/>
<gene>
    <name evidence="1" type="ORF">GGR14_001237</name>
</gene>
<evidence type="ECO:0000313" key="2">
    <source>
        <dbReference type="Proteomes" id="UP000546007"/>
    </source>
</evidence>
<dbReference type="Proteomes" id="UP000546007">
    <property type="component" value="Unassembled WGS sequence"/>
</dbReference>
<name>A0A7W6HUY0_9BACT</name>
<dbReference type="EMBL" id="JACIES010000002">
    <property type="protein sequence ID" value="MBB4025465.1"/>
    <property type="molecule type" value="Genomic_DNA"/>
</dbReference>
<protein>
    <submittedName>
        <fullName evidence="1">Uncharacterized protein</fullName>
    </submittedName>
</protein>
<dbReference type="AlphaFoldDB" id="A0A7W6HUY0"/>